<feature type="region of interest" description="Disordered" evidence="2">
    <location>
        <begin position="1"/>
        <end position="27"/>
    </location>
</feature>
<accession>A0ABQ7BA92</accession>
<comment type="caution">
    <text evidence="3">The sequence shown here is derived from an EMBL/GenBank/DDBJ whole genome shotgun (WGS) entry which is preliminary data.</text>
</comment>
<feature type="compositionally biased region" description="Low complexity" evidence="2">
    <location>
        <begin position="9"/>
        <end position="27"/>
    </location>
</feature>
<name>A0ABQ7BA92_BRACR</name>
<dbReference type="Proteomes" id="UP000266723">
    <property type="component" value="Unassembled WGS sequence"/>
</dbReference>
<keyword evidence="4" id="KW-1185">Reference proteome</keyword>
<evidence type="ECO:0000313" key="3">
    <source>
        <dbReference type="EMBL" id="KAF3529237.1"/>
    </source>
</evidence>
<dbReference type="EMBL" id="QGKV02001507">
    <property type="protein sequence ID" value="KAF3529237.1"/>
    <property type="molecule type" value="Genomic_DNA"/>
</dbReference>
<evidence type="ECO:0000313" key="4">
    <source>
        <dbReference type="Proteomes" id="UP000266723"/>
    </source>
</evidence>
<evidence type="ECO:0000256" key="1">
    <source>
        <dbReference type="SAM" id="Coils"/>
    </source>
</evidence>
<proteinExistence type="predicted"/>
<organism evidence="3 4">
    <name type="scientific">Brassica cretica</name>
    <name type="common">Mustard</name>
    <dbReference type="NCBI Taxonomy" id="69181"/>
    <lineage>
        <taxon>Eukaryota</taxon>
        <taxon>Viridiplantae</taxon>
        <taxon>Streptophyta</taxon>
        <taxon>Embryophyta</taxon>
        <taxon>Tracheophyta</taxon>
        <taxon>Spermatophyta</taxon>
        <taxon>Magnoliopsida</taxon>
        <taxon>eudicotyledons</taxon>
        <taxon>Gunneridae</taxon>
        <taxon>Pentapetalae</taxon>
        <taxon>rosids</taxon>
        <taxon>malvids</taxon>
        <taxon>Brassicales</taxon>
        <taxon>Brassicaceae</taxon>
        <taxon>Brassiceae</taxon>
        <taxon>Brassica</taxon>
    </lineage>
</organism>
<keyword evidence="1" id="KW-0175">Coiled coil</keyword>
<reference evidence="3 4" key="1">
    <citation type="journal article" date="2020" name="BMC Genomics">
        <title>Intraspecific diversification of the crop wild relative Brassica cretica Lam. using demographic model selection.</title>
        <authorList>
            <person name="Kioukis A."/>
            <person name="Michalopoulou V.A."/>
            <person name="Briers L."/>
            <person name="Pirintsos S."/>
            <person name="Studholme D.J."/>
            <person name="Pavlidis P."/>
            <person name="Sarris P.F."/>
        </authorList>
    </citation>
    <scope>NUCLEOTIDE SEQUENCE [LARGE SCALE GENOMIC DNA]</scope>
    <source>
        <strain evidence="4">cv. PFS-1207/04</strain>
    </source>
</reference>
<protein>
    <submittedName>
        <fullName evidence="3">Uncharacterized protein</fullName>
    </submittedName>
</protein>
<sequence length="202" mass="22580">MLMGDGTRRSLTFSTTTTTSKSPSTTTNKVVTSLHKAKLGLPLLPLKKVAPILSQIVDKTEHKAMERVKAQAELKVAAEILKRDKHKAEKQVEREAVQKLKEVKSEGTTEVEQSPYDKLPFPQKVLTKAQKKVISKFRKDMSAVGVKLPEISHMRDAHVQMMLIKDILAHKEEVAELLDISTLQLDPPCECDLNGDGEESWD</sequence>
<evidence type="ECO:0000256" key="2">
    <source>
        <dbReference type="SAM" id="MobiDB-lite"/>
    </source>
</evidence>
<gene>
    <name evidence="3" type="ORF">DY000_02039907</name>
</gene>
<feature type="coiled-coil region" evidence="1">
    <location>
        <begin position="71"/>
        <end position="103"/>
    </location>
</feature>